<evidence type="ECO:0000313" key="2">
    <source>
        <dbReference type="Proteomes" id="UP000027222"/>
    </source>
</evidence>
<name>A0A067T3J9_GALM3</name>
<proteinExistence type="predicted"/>
<accession>A0A067T3J9</accession>
<evidence type="ECO:0000313" key="1">
    <source>
        <dbReference type="EMBL" id="KDR74474.1"/>
    </source>
</evidence>
<dbReference type="HOGENOM" id="CLU_024199_2_4_1"/>
<reference evidence="2" key="1">
    <citation type="journal article" date="2014" name="Proc. Natl. Acad. Sci. U.S.A.">
        <title>Extensive sampling of basidiomycete genomes demonstrates inadequacy of the white-rot/brown-rot paradigm for wood decay fungi.</title>
        <authorList>
            <person name="Riley R."/>
            <person name="Salamov A.A."/>
            <person name="Brown D.W."/>
            <person name="Nagy L.G."/>
            <person name="Floudas D."/>
            <person name="Held B.W."/>
            <person name="Levasseur A."/>
            <person name="Lombard V."/>
            <person name="Morin E."/>
            <person name="Otillar R."/>
            <person name="Lindquist E.A."/>
            <person name="Sun H."/>
            <person name="LaButti K.M."/>
            <person name="Schmutz J."/>
            <person name="Jabbour D."/>
            <person name="Luo H."/>
            <person name="Baker S.E."/>
            <person name="Pisabarro A.G."/>
            <person name="Walton J.D."/>
            <person name="Blanchette R.A."/>
            <person name="Henrissat B."/>
            <person name="Martin F."/>
            <person name="Cullen D."/>
            <person name="Hibbett D.S."/>
            <person name="Grigoriev I.V."/>
        </authorList>
    </citation>
    <scope>NUCLEOTIDE SEQUENCE [LARGE SCALE GENOMIC DNA]</scope>
    <source>
        <strain evidence="2">CBS 339.88</strain>
    </source>
</reference>
<evidence type="ECO:0008006" key="3">
    <source>
        <dbReference type="Google" id="ProtNLM"/>
    </source>
</evidence>
<sequence>MAMTPNLDSIQNRRLYNSTRPISKLNDDILSQIFMINSQLDFDHPHVPSLTVRRSTQVVKKWRDLLLGYPGIWAASLDFADSVPWIHEVLARAGTSPINLTYPPITNGAMADKSLKSLWRISRPSLLSFLNKWRSPSTDDKFHLALSLTPRARQITTAIPFGDMNPTRWNYFLRYITRPSPNIHTLSLLVEPSFTFFTQNCTLPTNIFDNQAPNLRTLNLNRCSCDFRSPLFRNLTTLSVIDLFGSQSHTVTEWLQILGEMADLITLELERCLREDSIEEGKSSTNLFPVASKLQSVTVKDDFIPCSLIFAGLHLPPSCEMVIEYYGTQDSELYQTTLADVQRKLKTSNDVRQGQGLSVSLGAGDLSFSNFHHALEDKIVSFRWSATSNSNFNRMLPPFFSILETAYSHVTDIHLEVWNIKEFEIAECLLLFNKVENLRITSNLSFRQIFGVLNKFDSSGSKDTSIRLLSALTKLSFYSLAFVEESTFQSVLDFLYRRFDMDLPIDIIRFSSCFGARRRFSELEILGVSVEWDGVDEAESASKEALDT</sequence>
<dbReference type="EMBL" id="KL142383">
    <property type="protein sequence ID" value="KDR74474.1"/>
    <property type="molecule type" value="Genomic_DNA"/>
</dbReference>
<keyword evidence="2" id="KW-1185">Reference proteome</keyword>
<organism evidence="1 2">
    <name type="scientific">Galerina marginata (strain CBS 339.88)</name>
    <dbReference type="NCBI Taxonomy" id="685588"/>
    <lineage>
        <taxon>Eukaryota</taxon>
        <taxon>Fungi</taxon>
        <taxon>Dikarya</taxon>
        <taxon>Basidiomycota</taxon>
        <taxon>Agaricomycotina</taxon>
        <taxon>Agaricomycetes</taxon>
        <taxon>Agaricomycetidae</taxon>
        <taxon>Agaricales</taxon>
        <taxon>Agaricineae</taxon>
        <taxon>Strophariaceae</taxon>
        <taxon>Galerina</taxon>
    </lineage>
</organism>
<dbReference type="OrthoDB" id="3032084at2759"/>
<dbReference type="AlphaFoldDB" id="A0A067T3J9"/>
<gene>
    <name evidence="1" type="ORF">GALMADRAFT_250444</name>
</gene>
<dbReference type="Proteomes" id="UP000027222">
    <property type="component" value="Unassembled WGS sequence"/>
</dbReference>
<protein>
    <recommendedName>
        <fullName evidence="3">F-box domain-containing protein</fullName>
    </recommendedName>
</protein>
<dbReference type="SUPFAM" id="SSF52058">
    <property type="entry name" value="L domain-like"/>
    <property type="match status" value="1"/>
</dbReference>